<evidence type="ECO:0000256" key="1">
    <source>
        <dbReference type="SAM" id="MobiDB-lite"/>
    </source>
</evidence>
<dbReference type="EMBL" id="PFQB01000038">
    <property type="protein sequence ID" value="PJA14776.1"/>
    <property type="molecule type" value="Genomic_DNA"/>
</dbReference>
<feature type="region of interest" description="Disordered" evidence="1">
    <location>
        <begin position="91"/>
        <end position="147"/>
    </location>
</feature>
<dbReference type="InterPro" id="IPR001199">
    <property type="entry name" value="Cyt_B5-like_heme/steroid-bd"/>
</dbReference>
<evidence type="ECO:0000259" key="2">
    <source>
        <dbReference type="SMART" id="SM01117"/>
    </source>
</evidence>
<gene>
    <name evidence="3" type="ORF">COX64_01635</name>
</gene>
<protein>
    <recommendedName>
        <fullName evidence="2">Cytochrome b5 heme-binding domain-containing protein</fullName>
    </recommendedName>
</protein>
<feature type="domain" description="Cytochrome b5 heme-binding" evidence="2">
    <location>
        <begin position="32"/>
        <end position="98"/>
    </location>
</feature>
<dbReference type="Pfam" id="PF00173">
    <property type="entry name" value="Cyt-b5"/>
    <property type="match status" value="1"/>
</dbReference>
<accession>A0A2M7W390</accession>
<organism evidence="3 4">
    <name type="scientific">Candidatus Dojkabacteria bacterium CG_4_10_14_0_2_um_filter_Dojkabacteria_WS6_41_15</name>
    <dbReference type="NCBI Taxonomy" id="2014249"/>
    <lineage>
        <taxon>Bacteria</taxon>
        <taxon>Candidatus Dojkabacteria</taxon>
    </lineage>
</organism>
<dbReference type="SMART" id="SM01117">
    <property type="entry name" value="Cyt-b5"/>
    <property type="match status" value="1"/>
</dbReference>
<name>A0A2M7W390_9BACT</name>
<reference evidence="4" key="1">
    <citation type="submission" date="2017-09" db="EMBL/GenBank/DDBJ databases">
        <title>Depth-based differentiation of microbial function through sediment-hosted aquifers and enrichment of novel symbionts in the deep terrestrial subsurface.</title>
        <authorList>
            <person name="Probst A.J."/>
            <person name="Ladd B."/>
            <person name="Jarett J.K."/>
            <person name="Geller-Mcgrath D.E."/>
            <person name="Sieber C.M.K."/>
            <person name="Emerson J.B."/>
            <person name="Anantharaman K."/>
            <person name="Thomas B.C."/>
            <person name="Malmstrom R."/>
            <person name="Stieglmeier M."/>
            <person name="Klingl A."/>
            <person name="Woyke T."/>
            <person name="Ryan C.M."/>
            <person name="Banfield J.F."/>
        </authorList>
    </citation>
    <scope>NUCLEOTIDE SEQUENCE [LARGE SCALE GENOMIC DNA]</scope>
</reference>
<feature type="compositionally biased region" description="Acidic residues" evidence="1">
    <location>
        <begin position="114"/>
        <end position="123"/>
    </location>
</feature>
<evidence type="ECO:0000313" key="4">
    <source>
        <dbReference type="Proteomes" id="UP000228952"/>
    </source>
</evidence>
<dbReference type="InterPro" id="IPR036400">
    <property type="entry name" value="Cyt_B5-like_heme/steroid_sf"/>
</dbReference>
<dbReference type="AlphaFoldDB" id="A0A2M7W390"/>
<evidence type="ECO:0000313" key="3">
    <source>
        <dbReference type="EMBL" id="PJA14776.1"/>
    </source>
</evidence>
<dbReference type="Gene3D" id="3.10.120.10">
    <property type="entry name" value="Cytochrome b5-like heme/steroid binding domain"/>
    <property type="match status" value="1"/>
</dbReference>
<sequence>MTAPIVVSQSNTQTSTANTVKKDPVVAAASVFTLASLATHNTGSSCYVAYKGVVYDVTNHPSWQGCGHHGAKGGRDITAIFPHPTTYLTTLPKVGTLQGGSPATGGTGSTASSSDDDQDEDDDNREREDGNDNDDRESGDTREDDDD</sequence>
<dbReference type="Proteomes" id="UP000228952">
    <property type="component" value="Unassembled WGS sequence"/>
</dbReference>
<comment type="caution">
    <text evidence="3">The sequence shown here is derived from an EMBL/GenBank/DDBJ whole genome shotgun (WGS) entry which is preliminary data.</text>
</comment>
<proteinExistence type="predicted"/>
<dbReference type="SUPFAM" id="SSF55856">
    <property type="entry name" value="Cytochrome b5-like heme/steroid binding domain"/>
    <property type="match status" value="1"/>
</dbReference>